<dbReference type="RefSeq" id="WP_152168943.1">
    <property type="nucleotide sequence ID" value="NZ_CP045096.1"/>
</dbReference>
<dbReference type="KEGG" id="sphv:F9278_15990"/>
<evidence type="ECO:0000313" key="3">
    <source>
        <dbReference type="Proteomes" id="UP000327294"/>
    </source>
</evidence>
<proteinExistence type="predicted"/>
<dbReference type="EMBL" id="CP045096">
    <property type="protein sequence ID" value="QFQ97467.1"/>
    <property type="molecule type" value="Genomic_DNA"/>
</dbReference>
<evidence type="ECO:0000313" key="2">
    <source>
        <dbReference type="EMBL" id="QFQ97467.1"/>
    </source>
</evidence>
<dbReference type="InterPro" id="IPR036365">
    <property type="entry name" value="PGBD-like_sf"/>
</dbReference>
<gene>
    <name evidence="2" type="ORF">F9278_15990</name>
</gene>
<organism evidence="2 3">
    <name type="scientific">Streptomyces phaeolivaceus</name>
    <dbReference type="NCBI Taxonomy" id="2653200"/>
    <lineage>
        <taxon>Bacteria</taxon>
        <taxon>Bacillati</taxon>
        <taxon>Actinomycetota</taxon>
        <taxon>Actinomycetes</taxon>
        <taxon>Kitasatosporales</taxon>
        <taxon>Streptomycetaceae</taxon>
        <taxon>Streptomyces</taxon>
    </lineage>
</organism>
<accession>A0A5P8K4A7</accession>
<evidence type="ECO:0000256" key="1">
    <source>
        <dbReference type="SAM" id="MobiDB-lite"/>
    </source>
</evidence>
<name>A0A5P8K4A7_9ACTN</name>
<feature type="region of interest" description="Disordered" evidence="1">
    <location>
        <begin position="1"/>
        <end position="25"/>
    </location>
</feature>
<keyword evidence="3" id="KW-1185">Reference proteome</keyword>
<dbReference type="SUPFAM" id="SSF47090">
    <property type="entry name" value="PGBD-like"/>
    <property type="match status" value="1"/>
</dbReference>
<protein>
    <submittedName>
        <fullName evidence="2">Endolysin</fullName>
    </submittedName>
</protein>
<dbReference type="AlphaFoldDB" id="A0A5P8K4A7"/>
<reference evidence="2 3" key="1">
    <citation type="submission" date="2019-10" db="EMBL/GenBank/DDBJ databases">
        <title>Streptomyces sp. strain GY16 isolated from leaves of Broussonetia papyrifera.</title>
        <authorList>
            <person name="Mo P."/>
        </authorList>
    </citation>
    <scope>NUCLEOTIDE SEQUENCE [LARGE SCALE GENOMIC DNA]</scope>
    <source>
        <strain evidence="2 3">GY16</strain>
    </source>
</reference>
<dbReference type="Proteomes" id="UP000327294">
    <property type="component" value="Chromosome"/>
</dbReference>
<sequence>MPELWMPGAQRLDIGDHAPTDGGPPKAIGHITWDVNATAKAPKDLVPYERLRSYFSGGGKSAAPHVLWDPFTGRIVQFLPANSRSKSLADEAGGTRTNRAGKVVLQVEALFFPHCRVDGKAYARLTDTPCEGWAELNAWVRSWGVPDTWPMGRPVDFTSRRSESVWREQAGWYAHAHVPENDHQDPGSWPAFVGAPPSEPGTGRPVVDLSELLKAAKTDPPKKGTPVSYPDVRVVEDALVKEGLLAKSLADGHFGTATQAAYGLWQMRCGWSGKAADGLPGVASLTKLGKRRGFDVKE</sequence>